<organism evidence="4 5">
    <name type="scientific">Parapontixanthobacter aurantiacus</name>
    <dbReference type="NCBI Taxonomy" id="1463599"/>
    <lineage>
        <taxon>Bacteria</taxon>
        <taxon>Pseudomonadati</taxon>
        <taxon>Pseudomonadota</taxon>
        <taxon>Alphaproteobacteria</taxon>
        <taxon>Sphingomonadales</taxon>
        <taxon>Erythrobacteraceae</taxon>
        <taxon>Parapontixanthobacter</taxon>
    </lineage>
</organism>
<dbReference type="InterPro" id="IPR000644">
    <property type="entry name" value="CBS_dom"/>
</dbReference>
<evidence type="ECO:0000313" key="4">
    <source>
        <dbReference type="EMBL" id="MXO86383.1"/>
    </source>
</evidence>
<keyword evidence="5" id="KW-1185">Reference proteome</keyword>
<dbReference type="EMBL" id="WTYW01000002">
    <property type="protein sequence ID" value="MXO86383.1"/>
    <property type="molecule type" value="Genomic_DNA"/>
</dbReference>
<name>A0A844ZG90_9SPHN</name>
<sequence>MDNKRLMTSDAITVGPLTTLEQAARTMRERDVGSLPVVRDGKLVGIVTDRDIVVRGVAEGRDGMFSRVSDVMTDNPLCCLATSDVEEAAKTMGEAKVRRLPVVDEDGTLVGMISLADLVRHKDGSVGYVLGEVTEPNAIKPKMDLVS</sequence>
<proteinExistence type="predicted"/>
<gene>
    <name evidence="4" type="ORF">GRI38_10140</name>
</gene>
<reference evidence="4 5" key="1">
    <citation type="submission" date="2019-12" db="EMBL/GenBank/DDBJ databases">
        <title>Genomic-based taxomic classification of the family Erythrobacteraceae.</title>
        <authorList>
            <person name="Xu L."/>
        </authorList>
    </citation>
    <scope>NUCLEOTIDE SEQUENCE [LARGE SCALE GENOMIC DNA]</scope>
    <source>
        <strain evidence="4 5">MCCC 1A09962</strain>
    </source>
</reference>
<dbReference type="PANTHER" id="PTHR48108">
    <property type="entry name" value="CBS DOMAIN-CONTAINING PROTEIN CBSX2, CHLOROPLASTIC"/>
    <property type="match status" value="1"/>
</dbReference>
<evidence type="ECO:0000313" key="5">
    <source>
        <dbReference type="Proteomes" id="UP000433104"/>
    </source>
</evidence>
<protein>
    <submittedName>
        <fullName evidence="4">CBS domain-containing protein</fullName>
    </submittedName>
</protein>
<evidence type="ECO:0000256" key="2">
    <source>
        <dbReference type="PROSITE-ProRule" id="PRU00703"/>
    </source>
</evidence>
<accession>A0A844ZG90</accession>
<feature type="domain" description="CBS" evidence="3">
    <location>
        <begin position="7"/>
        <end position="63"/>
    </location>
</feature>
<keyword evidence="1" id="KW-0677">Repeat</keyword>
<dbReference type="CDD" id="cd04622">
    <property type="entry name" value="CBS_pair_HRP1_like"/>
    <property type="match status" value="1"/>
</dbReference>
<dbReference type="Proteomes" id="UP000433104">
    <property type="component" value="Unassembled WGS sequence"/>
</dbReference>
<dbReference type="InterPro" id="IPR051462">
    <property type="entry name" value="CBS_domain-containing"/>
</dbReference>
<dbReference type="PANTHER" id="PTHR48108:SF34">
    <property type="entry name" value="CBS DOMAIN-CONTAINING PROTEIN YHCV"/>
    <property type="match status" value="1"/>
</dbReference>
<dbReference type="PROSITE" id="PS51371">
    <property type="entry name" value="CBS"/>
    <property type="match status" value="2"/>
</dbReference>
<comment type="caution">
    <text evidence="4">The sequence shown here is derived from an EMBL/GenBank/DDBJ whole genome shotgun (WGS) entry which is preliminary data.</text>
</comment>
<dbReference type="InterPro" id="IPR046342">
    <property type="entry name" value="CBS_dom_sf"/>
</dbReference>
<dbReference type="SMART" id="SM00116">
    <property type="entry name" value="CBS"/>
    <property type="match status" value="2"/>
</dbReference>
<dbReference type="Pfam" id="PF00571">
    <property type="entry name" value="CBS"/>
    <property type="match status" value="2"/>
</dbReference>
<dbReference type="AlphaFoldDB" id="A0A844ZG90"/>
<keyword evidence="2" id="KW-0129">CBS domain</keyword>
<feature type="domain" description="CBS" evidence="3">
    <location>
        <begin position="72"/>
        <end position="129"/>
    </location>
</feature>
<dbReference type="SUPFAM" id="SSF54631">
    <property type="entry name" value="CBS-domain pair"/>
    <property type="match status" value="1"/>
</dbReference>
<dbReference type="Gene3D" id="3.10.580.10">
    <property type="entry name" value="CBS-domain"/>
    <property type="match status" value="1"/>
</dbReference>
<evidence type="ECO:0000256" key="1">
    <source>
        <dbReference type="ARBA" id="ARBA00022737"/>
    </source>
</evidence>
<evidence type="ECO:0000259" key="3">
    <source>
        <dbReference type="PROSITE" id="PS51371"/>
    </source>
</evidence>